<keyword evidence="3" id="KW-1185">Reference proteome</keyword>
<feature type="compositionally biased region" description="Polar residues" evidence="1">
    <location>
        <begin position="730"/>
        <end position="744"/>
    </location>
</feature>
<dbReference type="OrthoDB" id="333905at2759"/>
<dbReference type="InterPro" id="IPR036533">
    <property type="entry name" value="BAG_dom_sf"/>
</dbReference>
<sequence length="819" mass="88773">MLVLTPVSVPRSGLYNQPFVPSIAPRYNVDAVLRQAAYDYAVAHARAEAARSEAARRRQAQERMRRQALFDLYLEEAMFVTRRAWPESTERPYTNCTSSHRDEAYARVVSSARAQHYLTHRRHETGNCPFHTYIGHGVSQRAEQPSYRPYYISRHGRHATVPQPMSSRVAVHPTALPERRYPVSDGLQERLQDRLRSESDQEMGEALQSLLSHFTPAAPSASPASPAFAELKGKGKARETIQSTPSSASAAQEVPTETPTNLQELIAQFYTALHEATDTSAHETSTRIPVKDFTDIKGKGEQKDVIPEVEATSTSAPQNENVETPDTEAPSPSPGPFLSTGDVNLHRTPALPPSIAAKLLDLYKAKRSRKLSLAEIGAVQATLRALETSFVFPEKLDFTQLSPADSNSESTKDFGSTNGLAYTANNSPIHTYEHSLNVLLTRLDAVESRGDLHVRGRRKEIVKEVERALREMERKVEESHERDAAKDTVLETKPEVGTATTDTKEVNEEVEEITRPEGTAETEVFPTSHVKIEAPLLEAASSSSCAPVSLSENISNEDRLDLKSTLSSPAAVVSGNINNEDHGTAVTAGAAMELREPESATSHDEIPSKSSSSQEAVEASLPEAQMYAQPATPDILEVVAATSPQSLDDIVVDASATVSPSAIAAKSQLSEDAAEDKLISQPSSESEAPVTEAHPPEDDVSISAAPTSDTVSWLDSDSKPTMVNELAQPTLESPSSQPDIQLLTNEIADADVGAEALPSEGYSSEGDAFLLQSSSPPSPPHVPRNSESDEELEVIQHHDAKGADDESADEWSEVEGDGP</sequence>
<dbReference type="InParanoid" id="A0A401GXI7"/>
<feature type="compositionally biased region" description="Basic and acidic residues" evidence="1">
    <location>
        <begin position="794"/>
        <end position="804"/>
    </location>
</feature>
<feature type="region of interest" description="Disordered" evidence="1">
    <location>
        <begin position="216"/>
        <end position="258"/>
    </location>
</feature>
<feature type="compositionally biased region" description="Polar residues" evidence="1">
    <location>
        <begin position="311"/>
        <end position="324"/>
    </location>
</feature>
<feature type="compositionally biased region" description="Basic and acidic residues" evidence="1">
    <location>
        <begin position="292"/>
        <end position="306"/>
    </location>
</feature>
<dbReference type="AlphaFoldDB" id="A0A401GXI7"/>
<feature type="compositionally biased region" description="Basic and acidic residues" evidence="1">
    <location>
        <begin position="595"/>
        <end position="607"/>
    </location>
</feature>
<organism evidence="2 3">
    <name type="scientific">Sparassis crispa</name>
    <dbReference type="NCBI Taxonomy" id="139825"/>
    <lineage>
        <taxon>Eukaryota</taxon>
        <taxon>Fungi</taxon>
        <taxon>Dikarya</taxon>
        <taxon>Basidiomycota</taxon>
        <taxon>Agaricomycotina</taxon>
        <taxon>Agaricomycetes</taxon>
        <taxon>Polyporales</taxon>
        <taxon>Sparassidaceae</taxon>
        <taxon>Sparassis</taxon>
    </lineage>
</organism>
<protein>
    <submittedName>
        <fullName evidence="2">Uncharacterized protein</fullName>
    </submittedName>
</protein>
<feature type="compositionally biased region" description="Low complexity" evidence="1">
    <location>
        <begin position="216"/>
        <end position="227"/>
    </location>
</feature>
<dbReference type="GeneID" id="38783863"/>
<feature type="region of interest" description="Disordered" evidence="1">
    <location>
        <begin position="495"/>
        <end position="518"/>
    </location>
</feature>
<dbReference type="RefSeq" id="XP_027617859.1">
    <property type="nucleotide sequence ID" value="XM_027762058.1"/>
</dbReference>
<gene>
    <name evidence="2" type="ORF">SCP_1001900</name>
</gene>
<evidence type="ECO:0000256" key="1">
    <source>
        <dbReference type="SAM" id="MobiDB-lite"/>
    </source>
</evidence>
<name>A0A401GXI7_9APHY</name>
<proteinExistence type="predicted"/>
<dbReference type="EMBL" id="BFAD01000010">
    <property type="protein sequence ID" value="GBE86946.1"/>
    <property type="molecule type" value="Genomic_DNA"/>
</dbReference>
<dbReference type="Gene3D" id="1.20.58.120">
    <property type="entry name" value="BAG domain"/>
    <property type="match status" value="1"/>
</dbReference>
<evidence type="ECO:0000313" key="2">
    <source>
        <dbReference type="EMBL" id="GBE86946.1"/>
    </source>
</evidence>
<feature type="region of interest" description="Disordered" evidence="1">
    <location>
        <begin position="292"/>
        <end position="340"/>
    </location>
</feature>
<dbReference type="GO" id="GO:0051087">
    <property type="term" value="F:protein-folding chaperone binding"/>
    <property type="evidence" value="ECO:0007669"/>
    <property type="project" value="InterPro"/>
</dbReference>
<accession>A0A401GXI7</accession>
<comment type="caution">
    <text evidence="2">The sequence shown here is derived from an EMBL/GenBank/DDBJ whole genome shotgun (WGS) entry which is preliminary data.</text>
</comment>
<evidence type="ECO:0000313" key="3">
    <source>
        <dbReference type="Proteomes" id="UP000287166"/>
    </source>
</evidence>
<feature type="compositionally biased region" description="Polar residues" evidence="1">
    <location>
        <begin position="240"/>
        <end position="258"/>
    </location>
</feature>
<dbReference type="STRING" id="139825.A0A401GXI7"/>
<reference evidence="2 3" key="1">
    <citation type="journal article" date="2018" name="Sci. Rep.">
        <title>Genome sequence of the cauliflower mushroom Sparassis crispa (Hanabiratake) and its association with beneficial usage.</title>
        <authorList>
            <person name="Kiyama R."/>
            <person name="Furutani Y."/>
            <person name="Kawaguchi K."/>
            <person name="Nakanishi T."/>
        </authorList>
    </citation>
    <scope>NUCLEOTIDE SEQUENCE [LARGE SCALE GENOMIC DNA]</scope>
</reference>
<feature type="compositionally biased region" description="Acidic residues" evidence="1">
    <location>
        <begin position="805"/>
        <end position="819"/>
    </location>
</feature>
<feature type="compositionally biased region" description="Basic and acidic residues" evidence="1">
    <location>
        <begin position="502"/>
        <end position="515"/>
    </location>
</feature>
<feature type="compositionally biased region" description="Polar residues" evidence="1">
    <location>
        <begin position="704"/>
        <end position="721"/>
    </location>
</feature>
<dbReference type="SUPFAM" id="SSF63491">
    <property type="entry name" value="BAG domain"/>
    <property type="match status" value="1"/>
</dbReference>
<feature type="region of interest" description="Disordered" evidence="1">
    <location>
        <begin position="595"/>
        <end position="628"/>
    </location>
</feature>
<dbReference type="Proteomes" id="UP000287166">
    <property type="component" value="Unassembled WGS sequence"/>
</dbReference>
<feature type="region of interest" description="Disordered" evidence="1">
    <location>
        <begin position="661"/>
        <end position="819"/>
    </location>
</feature>